<feature type="region of interest" description="Disordered" evidence="1">
    <location>
        <begin position="28"/>
        <end position="88"/>
    </location>
</feature>
<dbReference type="AlphaFoldDB" id="A0A197KFP9"/>
<organism evidence="3 4">
    <name type="scientific">Linnemannia elongata AG-77</name>
    <dbReference type="NCBI Taxonomy" id="1314771"/>
    <lineage>
        <taxon>Eukaryota</taxon>
        <taxon>Fungi</taxon>
        <taxon>Fungi incertae sedis</taxon>
        <taxon>Mucoromycota</taxon>
        <taxon>Mortierellomycotina</taxon>
        <taxon>Mortierellomycetes</taxon>
        <taxon>Mortierellales</taxon>
        <taxon>Mortierellaceae</taxon>
        <taxon>Linnemannia</taxon>
    </lineage>
</organism>
<protein>
    <recommendedName>
        <fullName evidence="2">CBM21 domain-containing protein</fullName>
    </recommendedName>
</protein>
<evidence type="ECO:0000256" key="1">
    <source>
        <dbReference type="SAM" id="MobiDB-lite"/>
    </source>
</evidence>
<proteinExistence type="predicted"/>
<name>A0A197KFP9_9FUNG</name>
<feature type="domain" description="CBM21" evidence="2">
    <location>
        <begin position="265"/>
        <end position="373"/>
    </location>
</feature>
<dbReference type="Gene3D" id="2.60.40.2440">
    <property type="entry name" value="Carbohydrate binding type-21 domain"/>
    <property type="match status" value="1"/>
</dbReference>
<feature type="region of interest" description="Disordered" evidence="1">
    <location>
        <begin position="443"/>
        <end position="472"/>
    </location>
</feature>
<evidence type="ECO:0000313" key="4">
    <source>
        <dbReference type="Proteomes" id="UP000078512"/>
    </source>
</evidence>
<dbReference type="GO" id="GO:0005979">
    <property type="term" value="P:regulation of glycogen biosynthetic process"/>
    <property type="evidence" value="ECO:0007669"/>
    <property type="project" value="TreeGrafter"/>
</dbReference>
<dbReference type="InterPro" id="IPR038175">
    <property type="entry name" value="CBM21_dom_sf"/>
</dbReference>
<keyword evidence="4" id="KW-1185">Reference proteome</keyword>
<dbReference type="GO" id="GO:0000164">
    <property type="term" value="C:protein phosphatase type 1 complex"/>
    <property type="evidence" value="ECO:0007669"/>
    <property type="project" value="TreeGrafter"/>
</dbReference>
<dbReference type="GO" id="GO:2001069">
    <property type="term" value="F:glycogen binding"/>
    <property type="evidence" value="ECO:0007669"/>
    <property type="project" value="TreeGrafter"/>
</dbReference>
<dbReference type="PROSITE" id="PS51159">
    <property type="entry name" value="CBM21"/>
    <property type="match status" value="1"/>
</dbReference>
<dbReference type="Proteomes" id="UP000078512">
    <property type="component" value="Unassembled WGS sequence"/>
</dbReference>
<dbReference type="GO" id="GO:0008157">
    <property type="term" value="F:protein phosphatase 1 binding"/>
    <property type="evidence" value="ECO:0007669"/>
    <property type="project" value="TreeGrafter"/>
</dbReference>
<feature type="compositionally biased region" description="Polar residues" evidence="1">
    <location>
        <begin position="67"/>
        <end position="77"/>
    </location>
</feature>
<dbReference type="InterPro" id="IPR050782">
    <property type="entry name" value="PP1_regulatory_subunit_3"/>
</dbReference>
<evidence type="ECO:0000313" key="3">
    <source>
        <dbReference type="EMBL" id="OAQ36547.1"/>
    </source>
</evidence>
<reference evidence="3 4" key="1">
    <citation type="submission" date="2016-05" db="EMBL/GenBank/DDBJ databases">
        <title>Genome sequencing reveals origins of a unique bacterial endosymbiosis in the earliest lineages of terrestrial Fungi.</title>
        <authorList>
            <consortium name="DOE Joint Genome Institute"/>
            <person name="Uehling J."/>
            <person name="Gryganskyi A."/>
            <person name="Hameed K."/>
            <person name="Tschaplinski T."/>
            <person name="Misztal P."/>
            <person name="Wu S."/>
            <person name="Desiro A."/>
            <person name="Vande Pol N."/>
            <person name="Du Z.-Y."/>
            <person name="Zienkiewicz A."/>
            <person name="Zienkiewicz K."/>
            <person name="Morin E."/>
            <person name="Tisserant E."/>
            <person name="Splivallo R."/>
            <person name="Hainaut M."/>
            <person name="Henrissat B."/>
            <person name="Ohm R."/>
            <person name="Kuo A."/>
            <person name="Yan J."/>
            <person name="Lipzen A."/>
            <person name="Nolan M."/>
            <person name="Labutti K."/>
            <person name="Barry K."/>
            <person name="Goldstein A."/>
            <person name="Labbe J."/>
            <person name="Schadt C."/>
            <person name="Tuskan G."/>
            <person name="Grigoriev I."/>
            <person name="Martin F."/>
            <person name="Vilgalys R."/>
            <person name="Bonito G."/>
        </authorList>
    </citation>
    <scope>NUCLEOTIDE SEQUENCE [LARGE SCALE GENOMIC DNA]</scope>
    <source>
        <strain evidence="3 4">AG-77</strain>
    </source>
</reference>
<dbReference type="PANTHER" id="PTHR12307:SF36">
    <property type="entry name" value="GLYCOGEN-BINDING SUBUNIT 76A"/>
    <property type="match status" value="1"/>
</dbReference>
<feature type="compositionally biased region" description="Polar residues" evidence="1">
    <location>
        <begin position="450"/>
        <end position="465"/>
    </location>
</feature>
<evidence type="ECO:0000259" key="2">
    <source>
        <dbReference type="PROSITE" id="PS51159"/>
    </source>
</evidence>
<gene>
    <name evidence="3" type="ORF">K457DRAFT_1869169</name>
</gene>
<dbReference type="STRING" id="1314771.A0A197KFP9"/>
<feature type="region of interest" description="Disordered" evidence="1">
    <location>
        <begin position="536"/>
        <end position="558"/>
    </location>
</feature>
<accession>A0A197KFP9</accession>
<dbReference type="EMBL" id="KV442011">
    <property type="protein sequence ID" value="OAQ36547.1"/>
    <property type="molecule type" value="Genomic_DNA"/>
</dbReference>
<feature type="compositionally biased region" description="Low complexity" evidence="1">
    <location>
        <begin position="577"/>
        <end position="593"/>
    </location>
</feature>
<dbReference type="OrthoDB" id="1881at2759"/>
<dbReference type="Pfam" id="PF03370">
    <property type="entry name" value="CBM_21"/>
    <property type="match status" value="1"/>
</dbReference>
<feature type="region of interest" description="Disordered" evidence="1">
    <location>
        <begin position="577"/>
        <end position="600"/>
    </location>
</feature>
<sequence>MSYSTSSADTSPRPFVVSSPDRVLVRALPHPLASTNKKVTLSLRRSTPSQPSSSQPLSPQSPLTPDTPISTFTSSEPSRAPLNIQIPNSPRRISMLSSLASPMSGDQDSMVSTRRLAGVTGVSVAAAAQDYGRPSSFATVAQTTTSPTRKYSAQFHKNGLPIKSAMKSPVTTPGDVRTSPVALCRPSSIRSYSSPTPLTSPKYVHFNTQLEHVRLFLQGETPACVGERETLVDPRQHDRSTSDIKVTLSNWTPVVANSFQPVNIDSGEAPLRVETVVLSEDQTELRGKILVQNIAFHKHVAVRYTIDFWQTQCEVGAEFEESIKGTSVDRFSFVIPLDMERTLVEKTLCLAVRYRVIGREFWDSNNGMNYHIECKRVVVVVPPTVSDLSKQMTSLLLGTPLADYSKPVLKKKLASRYDLTSSLSAAYSQPIAIPTRSTASNLPFGAARTANPNGLSTTPPSQTAYRPSEYITPSPPQNYHHSLYASSPKFMNPYLAVASPPEHFRVGFDMLSLDSPMVSKRGTRNSWNVDIDVNSAHPSSATSANGTSAITIPSSPARSQSYPVGLYGSYSSSPKASAPISIPNNRVQQQQQQGGHRPAVGSSSYFDLVDRYCFYESSPHTSPGSPAPDRDENPKWNVSDLLRGITPKSMLTEWCAVFRTPQSIAKTVLHKFVGYLETQASERIWKPRCSATIAWEQTQGISVKDKTSKYTGPRGDWSQGYGYITRDGFCPCGASLATHEDRTCPGATKNSRAADERLAATIVAQSQVPDRTVTDGWFTEEFELEKEDNEHVWNCASAAETTTTIWKEATGRIDEWGRSPRDADHVRGFSSIGGARAVHSGSPAPVSIAKTVLHKFVGYLEMQASGRIWKPRCSATIAWEQTQSISSRDKTSKYTGPRGYWSQGYGYITRDGFCPCGASLATHEDRICPGATLDPRAADERLL</sequence>
<dbReference type="InterPro" id="IPR005036">
    <property type="entry name" value="CBM21_dom"/>
</dbReference>
<dbReference type="PANTHER" id="PTHR12307">
    <property type="entry name" value="PROTEIN PHOSPHATASE 1 REGULATORY SUBUNIT"/>
    <property type="match status" value="1"/>
</dbReference>
<feature type="compositionally biased region" description="Low complexity" evidence="1">
    <location>
        <begin position="41"/>
        <end position="64"/>
    </location>
</feature>